<gene>
    <name evidence="1" type="ORF">A2908_04245</name>
</gene>
<comment type="caution">
    <text evidence="1">The sequence shown here is derived from an EMBL/GenBank/DDBJ whole genome shotgun (WGS) entry which is preliminary data.</text>
</comment>
<dbReference type="STRING" id="1802214.A2908_04245"/>
<evidence type="ECO:0008006" key="3">
    <source>
        <dbReference type="Google" id="ProtNLM"/>
    </source>
</evidence>
<dbReference type="EMBL" id="MHPA01000012">
    <property type="protein sequence ID" value="OGZ73453.1"/>
    <property type="molecule type" value="Genomic_DNA"/>
</dbReference>
<dbReference type="Pfam" id="PF08843">
    <property type="entry name" value="AbiEii"/>
    <property type="match status" value="1"/>
</dbReference>
<dbReference type="AlphaFoldDB" id="A0A1G2IFE8"/>
<reference evidence="1 2" key="1">
    <citation type="journal article" date="2016" name="Nat. Commun.">
        <title>Thousands of microbial genomes shed light on interconnected biogeochemical processes in an aquifer system.</title>
        <authorList>
            <person name="Anantharaman K."/>
            <person name="Brown C.T."/>
            <person name="Hug L.A."/>
            <person name="Sharon I."/>
            <person name="Castelle C.J."/>
            <person name="Probst A.J."/>
            <person name="Thomas B.C."/>
            <person name="Singh A."/>
            <person name="Wilkins M.J."/>
            <person name="Karaoz U."/>
            <person name="Brodie E.L."/>
            <person name="Williams K.H."/>
            <person name="Hubbard S.S."/>
            <person name="Banfield J.F."/>
        </authorList>
    </citation>
    <scope>NUCLEOTIDE SEQUENCE [LARGE SCALE GENOMIC DNA]</scope>
</reference>
<accession>A0A1G2IFE8</accession>
<proteinExistence type="predicted"/>
<protein>
    <recommendedName>
        <fullName evidence="3">Nucleotidyl transferase AbiEii/AbiGii toxin family protein</fullName>
    </recommendedName>
</protein>
<sequence length="203" mass="23970">MHEEILAPEQKKLLPLVALFKKDFGLVGGTAIALHIGHRESLDFDLFSLEEFDSLKIRNKIKKLEKIDEVARDEIGQFTLKIHNVKFTFLHYPFPIIFSENFGDVIIMPNLLVLAAMKVYALGRPQKWKDYVDLYFIIKDFHPIKEVMEKAKDIFKNEFNERIFREQISYFEDMDYSEEIVWMKGFETSKEVIKKALIEFSLL</sequence>
<evidence type="ECO:0000313" key="1">
    <source>
        <dbReference type="EMBL" id="OGZ73453.1"/>
    </source>
</evidence>
<organism evidence="1 2">
    <name type="scientific">Candidatus Staskawiczbacteria bacterium RIFCSPLOWO2_01_FULL_38_12b</name>
    <dbReference type="NCBI Taxonomy" id="1802214"/>
    <lineage>
        <taxon>Bacteria</taxon>
        <taxon>Candidatus Staskawicziibacteriota</taxon>
    </lineage>
</organism>
<name>A0A1G2IFE8_9BACT</name>
<evidence type="ECO:0000313" key="2">
    <source>
        <dbReference type="Proteomes" id="UP000176774"/>
    </source>
</evidence>
<dbReference type="Proteomes" id="UP000176774">
    <property type="component" value="Unassembled WGS sequence"/>
</dbReference>
<dbReference type="InterPro" id="IPR014942">
    <property type="entry name" value="AbiEii"/>
</dbReference>